<dbReference type="EMBL" id="APOL01000011">
    <property type="protein sequence ID" value="ENU34495.1"/>
    <property type="molecule type" value="Genomic_DNA"/>
</dbReference>
<feature type="chain" id="PRO_5004130312" description="DUF2845 domain-containing protein" evidence="1">
    <location>
        <begin position="21"/>
        <end position="94"/>
    </location>
</feature>
<dbReference type="PATRIC" id="fig|1217671.3.peg.248"/>
<evidence type="ECO:0008006" key="4">
    <source>
        <dbReference type="Google" id="ProtNLM"/>
    </source>
</evidence>
<feature type="signal peptide" evidence="1">
    <location>
        <begin position="1"/>
        <end position="20"/>
    </location>
</feature>
<gene>
    <name evidence="2" type="ORF">F989_00261</name>
</gene>
<protein>
    <recommendedName>
        <fullName evidence="4">DUF2845 domain-containing protein</fullName>
    </recommendedName>
</protein>
<reference evidence="2 3" key="1">
    <citation type="submission" date="2013-02" db="EMBL/GenBank/DDBJ databases">
        <title>The Genome Sequence of Acinetobacter parvus NIPH 1103.</title>
        <authorList>
            <consortium name="The Broad Institute Genome Sequencing Platform"/>
            <consortium name="The Broad Institute Genome Sequencing Center for Infectious Disease"/>
            <person name="Cerqueira G."/>
            <person name="Feldgarden M."/>
            <person name="Courvalin P."/>
            <person name="Perichon B."/>
            <person name="Grillot-Courvalin C."/>
            <person name="Clermont D."/>
            <person name="Rocha E."/>
            <person name="Yoon E.-J."/>
            <person name="Nemec A."/>
            <person name="Walker B."/>
            <person name="Young S.K."/>
            <person name="Zeng Q."/>
            <person name="Gargeya S."/>
            <person name="Fitzgerald M."/>
            <person name="Haas B."/>
            <person name="Abouelleil A."/>
            <person name="Alvarado L."/>
            <person name="Arachchi H.M."/>
            <person name="Berlin A.M."/>
            <person name="Chapman S.B."/>
            <person name="Dewar J."/>
            <person name="Goldberg J."/>
            <person name="Griggs A."/>
            <person name="Gujja S."/>
            <person name="Hansen M."/>
            <person name="Howarth C."/>
            <person name="Imamovic A."/>
            <person name="Larimer J."/>
            <person name="McCowan C."/>
            <person name="Murphy C."/>
            <person name="Neiman D."/>
            <person name="Pearson M."/>
            <person name="Priest M."/>
            <person name="Roberts A."/>
            <person name="Saif S."/>
            <person name="Shea T."/>
            <person name="Sisk P."/>
            <person name="Sykes S."/>
            <person name="Wortman J."/>
            <person name="Nusbaum C."/>
            <person name="Birren B."/>
        </authorList>
    </citation>
    <scope>NUCLEOTIDE SEQUENCE [LARGE SCALE GENOMIC DNA]</scope>
    <source>
        <strain evidence="2 3">NIPH 1103</strain>
    </source>
</reference>
<accession>N8Q7L4</accession>
<evidence type="ECO:0000313" key="2">
    <source>
        <dbReference type="EMBL" id="ENU34495.1"/>
    </source>
</evidence>
<dbReference type="RefSeq" id="WP_004676536.1">
    <property type="nucleotide sequence ID" value="NZ_KB849224.1"/>
</dbReference>
<proteinExistence type="predicted"/>
<dbReference type="AlphaFoldDB" id="N8Q7L4"/>
<comment type="caution">
    <text evidence="2">The sequence shown here is derived from an EMBL/GenBank/DDBJ whole genome shotgun (WGS) entry which is preliminary data.</text>
</comment>
<evidence type="ECO:0000313" key="3">
    <source>
        <dbReference type="Proteomes" id="UP000018426"/>
    </source>
</evidence>
<dbReference type="GeneID" id="99690409"/>
<name>N8Q7L4_9GAMM</name>
<dbReference type="HOGENOM" id="CLU_185789_0_0_6"/>
<dbReference type="Proteomes" id="UP000018426">
    <property type="component" value="Unassembled WGS sequence"/>
</dbReference>
<evidence type="ECO:0000256" key="1">
    <source>
        <dbReference type="SAM" id="SignalP"/>
    </source>
</evidence>
<sequence length="94" mass="10807">MKKFLLLGVVSFLLSTSVFARETNSMRSSTELVTVGDSEESLLQKMGKPRPRFFVYEDGRFSCAATEYKYDIDMQAYTVWVCKGQIFKIDVKNK</sequence>
<dbReference type="STRING" id="134533.GCA_001485085_02185"/>
<organism evidence="2 3">
    <name type="scientific">Acinetobacter parvus NIPH 1103</name>
    <dbReference type="NCBI Taxonomy" id="1217671"/>
    <lineage>
        <taxon>Bacteria</taxon>
        <taxon>Pseudomonadati</taxon>
        <taxon>Pseudomonadota</taxon>
        <taxon>Gammaproteobacteria</taxon>
        <taxon>Moraxellales</taxon>
        <taxon>Moraxellaceae</taxon>
        <taxon>Acinetobacter</taxon>
    </lineage>
</organism>
<keyword evidence="1" id="KW-0732">Signal</keyword>